<reference evidence="1 2" key="1">
    <citation type="journal article" date="2011" name="PLoS Pathog.">
        <title>Dynamic evolution of pathogenicity revealed by sequencing and comparative genomics of 19 Pseudomonas syringae isolates.</title>
        <authorList>
            <person name="Baltrus D.A."/>
            <person name="Nishimura M.T."/>
            <person name="Romanchuk A."/>
            <person name="Chang J.H."/>
            <person name="Mukhtar M.S."/>
            <person name="Cherkis K."/>
            <person name="Roach J."/>
            <person name="Grant S.R."/>
            <person name="Jones C.D."/>
            <person name="Dangl J.L."/>
        </authorList>
    </citation>
    <scope>NUCLEOTIDE SEQUENCE [LARGE SCALE GENOMIC DNA]</scope>
    <source>
        <strain evidence="1 2">M301315</strain>
    </source>
</reference>
<geneLocation type="plasmid" evidence="2">
    <name>pmppla107</name>
</geneLocation>
<dbReference type="AlphaFoldDB" id="A0AAD0M4I8"/>
<accession>A0AAD0M4I8</accession>
<dbReference type="RefSeq" id="WP_005742177.1">
    <property type="nucleotide sequence ID" value="NZ_CP031226.1"/>
</dbReference>
<evidence type="ECO:0000313" key="1">
    <source>
        <dbReference type="EMBL" id="AXH59600.1"/>
    </source>
</evidence>
<proteinExistence type="predicted"/>
<gene>
    <name evidence="1" type="ORF">PLA107_030720</name>
</gene>
<dbReference type="Proteomes" id="UP000006426">
    <property type="component" value="Plasmid pmppla107"/>
</dbReference>
<keyword evidence="1" id="KW-0614">Plasmid</keyword>
<name>A0AAD0M4I8_PSEAV</name>
<dbReference type="EMBL" id="CP031226">
    <property type="protein sequence ID" value="AXH59600.1"/>
    <property type="molecule type" value="Genomic_DNA"/>
</dbReference>
<dbReference type="GeneID" id="39474446"/>
<sequence>MSKGLLPAPADESSFCDQKQPLKPLQGLVIAIDELIALIHHHMDLVLGFSAADVLLNSSVAEESVKDAIGNTCLIILVGVHQALQVIDQQDACSEE</sequence>
<organism evidence="1 2">
    <name type="scientific">Pseudomonas amygdali pv. lachrymans str. M301315</name>
    <dbReference type="NCBI Taxonomy" id="629260"/>
    <lineage>
        <taxon>Bacteria</taxon>
        <taxon>Pseudomonadati</taxon>
        <taxon>Pseudomonadota</taxon>
        <taxon>Gammaproteobacteria</taxon>
        <taxon>Pseudomonadales</taxon>
        <taxon>Pseudomonadaceae</taxon>
        <taxon>Pseudomonas</taxon>
        <taxon>Pseudomonas amygdali</taxon>
    </lineage>
</organism>
<evidence type="ECO:0000313" key="2">
    <source>
        <dbReference type="Proteomes" id="UP000006426"/>
    </source>
</evidence>
<protein>
    <submittedName>
        <fullName evidence="1">Uncharacterized protein</fullName>
    </submittedName>
</protein>